<evidence type="ECO:0000313" key="3">
    <source>
        <dbReference type="Proteomes" id="UP000193380"/>
    </source>
</evidence>
<feature type="compositionally biased region" description="Basic and acidic residues" evidence="1">
    <location>
        <begin position="1"/>
        <end position="15"/>
    </location>
</feature>
<accession>A0A060Z119</accession>
<gene>
    <name evidence="2" type="ORF">GSONMT00042507001</name>
</gene>
<feature type="compositionally biased region" description="Basic residues" evidence="1">
    <location>
        <begin position="170"/>
        <end position="184"/>
    </location>
</feature>
<dbReference type="Proteomes" id="UP000193380">
    <property type="component" value="Unassembled WGS sequence"/>
</dbReference>
<organism evidence="2 3">
    <name type="scientific">Oncorhynchus mykiss</name>
    <name type="common">Rainbow trout</name>
    <name type="synonym">Salmo gairdneri</name>
    <dbReference type="NCBI Taxonomy" id="8022"/>
    <lineage>
        <taxon>Eukaryota</taxon>
        <taxon>Metazoa</taxon>
        <taxon>Chordata</taxon>
        <taxon>Craniata</taxon>
        <taxon>Vertebrata</taxon>
        <taxon>Euteleostomi</taxon>
        <taxon>Actinopterygii</taxon>
        <taxon>Neopterygii</taxon>
        <taxon>Teleostei</taxon>
        <taxon>Protacanthopterygii</taxon>
        <taxon>Salmoniformes</taxon>
        <taxon>Salmonidae</taxon>
        <taxon>Salmoninae</taxon>
        <taxon>Oncorhynchus</taxon>
    </lineage>
</organism>
<proteinExistence type="predicted"/>
<dbReference type="EMBL" id="FR932847">
    <property type="protein sequence ID" value="CDQ97743.1"/>
    <property type="molecule type" value="Genomic_DNA"/>
</dbReference>
<feature type="compositionally biased region" description="Basic and acidic residues" evidence="1">
    <location>
        <begin position="41"/>
        <end position="58"/>
    </location>
</feature>
<feature type="compositionally biased region" description="Polar residues" evidence="1">
    <location>
        <begin position="70"/>
        <end position="86"/>
    </location>
</feature>
<dbReference type="STRING" id="8022.A0A060Z119"/>
<reference evidence="2" key="1">
    <citation type="journal article" date="2014" name="Nat. Commun.">
        <title>The rainbow trout genome provides novel insights into evolution after whole-genome duplication in vertebrates.</title>
        <authorList>
            <person name="Berthelot C."/>
            <person name="Brunet F."/>
            <person name="Chalopin D."/>
            <person name="Juanchich A."/>
            <person name="Bernard M."/>
            <person name="Noel B."/>
            <person name="Bento P."/>
            <person name="Da Silva C."/>
            <person name="Labadie K."/>
            <person name="Alberti A."/>
            <person name="Aury J.M."/>
            <person name="Louis A."/>
            <person name="Dehais P."/>
            <person name="Bardou P."/>
            <person name="Montfort J."/>
            <person name="Klopp C."/>
            <person name="Cabau C."/>
            <person name="Gaspin C."/>
            <person name="Thorgaard G.H."/>
            <person name="Boussaha M."/>
            <person name="Quillet E."/>
            <person name="Guyomard R."/>
            <person name="Galiana D."/>
            <person name="Bobe J."/>
            <person name="Volff J.N."/>
            <person name="Genet C."/>
            <person name="Wincker P."/>
            <person name="Jaillon O."/>
            <person name="Roest Crollius H."/>
            <person name="Guiguen Y."/>
        </authorList>
    </citation>
    <scope>NUCLEOTIDE SEQUENCE [LARGE SCALE GENOMIC DNA]</scope>
</reference>
<protein>
    <submittedName>
        <fullName evidence="2">Uncharacterized protein</fullName>
    </submittedName>
</protein>
<feature type="region of interest" description="Disordered" evidence="1">
    <location>
        <begin position="156"/>
        <end position="184"/>
    </location>
</feature>
<reference evidence="2" key="2">
    <citation type="submission" date="2014-03" db="EMBL/GenBank/DDBJ databases">
        <authorList>
            <person name="Genoscope - CEA"/>
        </authorList>
    </citation>
    <scope>NUCLEOTIDE SEQUENCE</scope>
</reference>
<evidence type="ECO:0000313" key="2">
    <source>
        <dbReference type="EMBL" id="CDQ97743.1"/>
    </source>
</evidence>
<evidence type="ECO:0000256" key="1">
    <source>
        <dbReference type="SAM" id="MobiDB-lite"/>
    </source>
</evidence>
<dbReference type="AlphaFoldDB" id="A0A060Z119"/>
<sequence length="184" mass="20887">MCDPEDLRAEADEKGVPSTAHVPQSPQLEEHVTDIETDLLWEGRPHPPRGDVPNRRPFLDYGDGEGEPQDQATPFHSQATRQLRLQSSSNSNSNSRTVLHAGVRRKSEEKVWTFHALTPLRLEERRLPIPEPIPQVHPDLQVIPIWSWSGHREVRVGDAPRDDAPVPSPKQHKAGRQRKVRALF</sequence>
<dbReference type="PaxDb" id="8022-A0A060Z119"/>
<name>A0A060Z119_ONCMY</name>
<feature type="region of interest" description="Disordered" evidence="1">
    <location>
        <begin position="1"/>
        <end position="102"/>
    </location>
</feature>